<evidence type="ECO:0000256" key="11">
    <source>
        <dbReference type="PIRSR" id="PIRSR605856-51"/>
    </source>
</evidence>
<name>A0A372IKC3_9BACT</name>
<dbReference type="CDD" id="cd01561">
    <property type="entry name" value="CBS_like"/>
    <property type="match status" value="1"/>
</dbReference>
<dbReference type="GO" id="GO:0004124">
    <property type="term" value="F:cysteine synthase activity"/>
    <property type="evidence" value="ECO:0007669"/>
    <property type="project" value="UniProtKB-UniRule"/>
</dbReference>
<evidence type="ECO:0000313" key="14">
    <source>
        <dbReference type="EMBL" id="RFU15392.1"/>
    </source>
</evidence>
<keyword evidence="8 12" id="KW-0198">Cysteine biosynthesis</keyword>
<dbReference type="InterPro" id="IPR036052">
    <property type="entry name" value="TrpB-like_PALP_sf"/>
</dbReference>
<accession>A0A372IKC3</accession>
<gene>
    <name evidence="14" type="primary">cysK</name>
    <name evidence="14" type="ORF">D0Y96_17135</name>
</gene>
<keyword evidence="5 12" id="KW-0028">Amino-acid biosynthesis</keyword>
<dbReference type="GO" id="GO:0006535">
    <property type="term" value="P:cysteine biosynthetic process from serine"/>
    <property type="evidence" value="ECO:0007669"/>
    <property type="project" value="UniProtKB-UniRule"/>
</dbReference>
<feature type="domain" description="Tryptophan synthase beta chain-like PALP" evidence="13">
    <location>
        <begin position="17"/>
        <end position="302"/>
    </location>
</feature>
<comment type="pathway">
    <text evidence="2">Amino-acid biosynthesis; L-cysteine biosynthesis; L-cysteine from L-serine: step 2/2.</text>
</comment>
<reference evidence="14 15" key="1">
    <citation type="submission" date="2018-08" db="EMBL/GenBank/DDBJ databases">
        <title>Acidipila sp. 4G-K13, an acidobacterium isolated from forest soil.</title>
        <authorList>
            <person name="Gao Z.-H."/>
            <person name="Qiu L.-H."/>
        </authorList>
    </citation>
    <scope>NUCLEOTIDE SEQUENCE [LARGE SCALE GENOMIC DNA]</scope>
    <source>
        <strain evidence="14 15">4G-K13</strain>
    </source>
</reference>
<evidence type="ECO:0000256" key="1">
    <source>
        <dbReference type="ARBA" id="ARBA00001933"/>
    </source>
</evidence>
<evidence type="ECO:0000259" key="13">
    <source>
        <dbReference type="Pfam" id="PF00291"/>
    </source>
</evidence>
<sequence>MTTRTFSESGLRVAEDITELIGRTPMLRLSRLCTPQMAAVYAKLEFLNPGGSVKDRAALGMILDAEGRGLLHPGSTIVEATAGNTGVGLALVGVNRGYRVVLFVPEGFAEEKCMLMRGFGAEVHRTPEAEGMSGAIRAALALAKGDPNIFPAMQFENPANPHFHHDTTARELWEQMEGRIDAFVAGVGTGGTFSGIARYLREQNPAVLAVAVETQGSILQGGEPGHHKVEGIGVSFIPKTFDRDVADEIVAVTDTDAFAMVRRLAAEEGVLAGSSAGAMVYAALEVARRLGPGRRVATIVPDSAERYLSKKIFEQD</sequence>
<dbReference type="NCBIfam" id="TIGR01139">
    <property type="entry name" value="cysK"/>
    <property type="match status" value="1"/>
</dbReference>
<dbReference type="Gene3D" id="3.40.50.1100">
    <property type="match status" value="2"/>
</dbReference>
<feature type="modified residue" description="N6-(pyridoxal phosphate)lysine" evidence="11">
    <location>
        <position position="54"/>
    </location>
</feature>
<dbReference type="Pfam" id="PF00291">
    <property type="entry name" value="PALP"/>
    <property type="match status" value="1"/>
</dbReference>
<evidence type="ECO:0000313" key="15">
    <source>
        <dbReference type="Proteomes" id="UP000264702"/>
    </source>
</evidence>
<dbReference type="AlphaFoldDB" id="A0A372IKC3"/>
<dbReference type="NCBIfam" id="TIGR01136">
    <property type="entry name" value="cysKM"/>
    <property type="match status" value="1"/>
</dbReference>
<evidence type="ECO:0000256" key="8">
    <source>
        <dbReference type="ARBA" id="ARBA00023192"/>
    </source>
</evidence>
<evidence type="ECO:0000256" key="12">
    <source>
        <dbReference type="RuleBase" id="RU003985"/>
    </source>
</evidence>
<evidence type="ECO:0000256" key="7">
    <source>
        <dbReference type="ARBA" id="ARBA00022898"/>
    </source>
</evidence>
<dbReference type="InterPro" id="IPR001216">
    <property type="entry name" value="P-phosphate_BS"/>
</dbReference>
<dbReference type="Proteomes" id="UP000264702">
    <property type="component" value="Unassembled WGS sequence"/>
</dbReference>
<dbReference type="RefSeq" id="WP_117302330.1">
    <property type="nucleotide sequence ID" value="NZ_QVQT02000006.1"/>
</dbReference>
<comment type="cofactor">
    <cofactor evidence="1 10 12">
        <name>pyridoxal 5'-phosphate</name>
        <dbReference type="ChEBI" id="CHEBI:597326"/>
    </cofactor>
</comment>
<comment type="similarity">
    <text evidence="3 12">Belongs to the cysteine synthase/cystathionine beta-synthase family.</text>
</comment>
<evidence type="ECO:0000256" key="9">
    <source>
        <dbReference type="ARBA" id="ARBA00047931"/>
    </source>
</evidence>
<dbReference type="FunFam" id="3.40.50.1100:FF:000003">
    <property type="entry name" value="Cystathionine beta-synthase"/>
    <property type="match status" value="1"/>
</dbReference>
<dbReference type="EMBL" id="QVQT01000006">
    <property type="protein sequence ID" value="RFU15392.1"/>
    <property type="molecule type" value="Genomic_DNA"/>
</dbReference>
<dbReference type="PROSITE" id="PS00901">
    <property type="entry name" value="CYS_SYNTHASE"/>
    <property type="match status" value="1"/>
</dbReference>
<evidence type="ECO:0000256" key="10">
    <source>
        <dbReference type="PIRSR" id="PIRSR605856-50"/>
    </source>
</evidence>
<evidence type="ECO:0000256" key="5">
    <source>
        <dbReference type="ARBA" id="ARBA00022605"/>
    </source>
</evidence>
<proteinExistence type="inferred from homology"/>
<keyword evidence="6 12" id="KW-0808">Transferase</keyword>
<protein>
    <recommendedName>
        <fullName evidence="4 12">Cysteine synthase</fullName>
        <ecNumber evidence="4 12">2.5.1.47</ecNumber>
    </recommendedName>
</protein>
<organism evidence="14 15">
    <name type="scientific">Paracidobacterium acidisoli</name>
    <dbReference type="NCBI Taxonomy" id="2303751"/>
    <lineage>
        <taxon>Bacteria</taxon>
        <taxon>Pseudomonadati</taxon>
        <taxon>Acidobacteriota</taxon>
        <taxon>Terriglobia</taxon>
        <taxon>Terriglobales</taxon>
        <taxon>Acidobacteriaceae</taxon>
        <taxon>Paracidobacterium</taxon>
    </lineage>
</organism>
<comment type="caution">
    <text evidence="14">The sequence shown here is derived from an EMBL/GenBank/DDBJ whole genome shotgun (WGS) entry which is preliminary data.</text>
</comment>
<evidence type="ECO:0000256" key="6">
    <source>
        <dbReference type="ARBA" id="ARBA00022679"/>
    </source>
</evidence>
<dbReference type="InterPro" id="IPR005856">
    <property type="entry name" value="Cys_synth"/>
</dbReference>
<feature type="binding site" evidence="10">
    <location>
        <position position="84"/>
    </location>
    <ligand>
        <name>pyridoxal 5'-phosphate</name>
        <dbReference type="ChEBI" id="CHEBI:597326"/>
    </ligand>
</feature>
<keyword evidence="15" id="KW-1185">Reference proteome</keyword>
<dbReference type="EC" id="2.5.1.47" evidence="4 12"/>
<dbReference type="PANTHER" id="PTHR10314">
    <property type="entry name" value="CYSTATHIONINE BETA-SYNTHASE"/>
    <property type="match status" value="1"/>
</dbReference>
<dbReference type="SUPFAM" id="SSF53686">
    <property type="entry name" value="Tryptophan synthase beta subunit-like PLP-dependent enzymes"/>
    <property type="match status" value="1"/>
</dbReference>
<feature type="binding site" evidence="10">
    <location>
        <begin position="188"/>
        <end position="192"/>
    </location>
    <ligand>
        <name>pyridoxal 5'-phosphate</name>
        <dbReference type="ChEBI" id="CHEBI:597326"/>
    </ligand>
</feature>
<dbReference type="InterPro" id="IPR001926">
    <property type="entry name" value="TrpB-like_PALP"/>
</dbReference>
<evidence type="ECO:0000256" key="4">
    <source>
        <dbReference type="ARBA" id="ARBA00012681"/>
    </source>
</evidence>
<keyword evidence="7 10" id="KW-0663">Pyridoxal phosphate</keyword>
<dbReference type="FunFam" id="3.40.50.1100:FF:000118">
    <property type="entry name" value="Related to CYS4-cystathionine beta-synthase"/>
    <property type="match status" value="1"/>
</dbReference>
<evidence type="ECO:0000256" key="2">
    <source>
        <dbReference type="ARBA" id="ARBA00004962"/>
    </source>
</evidence>
<evidence type="ECO:0000256" key="3">
    <source>
        <dbReference type="ARBA" id="ARBA00007103"/>
    </source>
</evidence>
<feature type="binding site" evidence="10">
    <location>
        <position position="275"/>
    </location>
    <ligand>
        <name>pyridoxal 5'-phosphate</name>
        <dbReference type="ChEBI" id="CHEBI:597326"/>
    </ligand>
</feature>
<dbReference type="InterPro" id="IPR005859">
    <property type="entry name" value="CysK"/>
</dbReference>
<dbReference type="InterPro" id="IPR050214">
    <property type="entry name" value="Cys_Synth/Cystath_Beta-Synth"/>
</dbReference>
<comment type="catalytic activity">
    <reaction evidence="9 12">
        <text>O-acetyl-L-serine + hydrogen sulfide = L-cysteine + acetate</text>
        <dbReference type="Rhea" id="RHEA:14829"/>
        <dbReference type="ChEBI" id="CHEBI:29919"/>
        <dbReference type="ChEBI" id="CHEBI:30089"/>
        <dbReference type="ChEBI" id="CHEBI:35235"/>
        <dbReference type="ChEBI" id="CHEBI:58340"/>
        <dbReference type="EC" id="2.5.1.47"/>
    </reaction>
</comment>